<feature type="domain" description="RdRp catalytic" evidence="27">
    <location>
        <begin position="619"/>
        <end position="805"/>
    </location>
</feature>
<dbReference type="GO" id="GO:0016787">
    <property type="term" value="F:hydrolase activity"/>
    <property type="evidence" value="ECO:0007669"/>
    <property type="project" value="UniProtKB-KW"/>
</dbReference>
<organism evidence="29 30">
    <name type="scientific">Hattula rhabdovirus</name>
    <dbReference type="NCBI Taxonomy" id="2980578"/>
    <lineage>
        <taxon>Viruses</taxon>
        <taxon>Riboviria</taxon>
        <taxon>Orthornavirae</taxon>
        <taxon>Negarnaviricota</taxon>
        <taxon>Haploviricotina</taxon>
        <taxon>Monjiviricetes</taxon>
        <taxon>Mononegavirales</taxon>
        <taxon>Rhabdoviridae</taxon>
        <taxon>Alpharhabdovirinae</taxon>
        <taxon>Merhavirus</taxon>
        <taxon>Merhavirus hattula</taxon>
    </lineage>
</organism>
<evidence type="ECO:0000256" key="10">
    <source>
        <dbReference type="ARBA" id="ARBA00022695"/>
    </source>
</evidence>
<evidence type="ECO:0000256" key="7">
    <source>
        <dbReference type="ARBA" id="ARBA00022664"/>
    </source>
</evidence>
<dbReference type="InterPro" id="IPR039736">
    <property type="entry name" value="L_poly_C"/>
</dbReference>
<evidence type="ECO:0000256" key="22">
    <source>
        <dbReference type="ARBA" id="ARBA00030436"/>
    </source>
</evidence>
<dbReference type="Pfam" id="PF21080">
    <property type="entry name" value="Methyltrans_Mon_1st"/>
    <property type="match status" value="1"/>
</dbReference>
<evidence type="ECO:0000256" key="8">
    <source>
        <dbReference type="ARBA" id="ARBA00022679"/>
    </source>
</evidence>
<keyword evidence="17" id="KW-1035">Host cytoplasm</keyword>
<keyword evidence="12" id="KW-0378">Hydrolase</keyword>
<evidence type="ECO:0000313" key="29">
    <source>
        <dbReference type="EMBL" id="UYL94385.1"/>
    </source>
</evidence>
<sequence length="2119" mass="241986">MKKNNRNLISEMANMDDLDLLDDTVYDDGLGEWHNELSDLLTDVCDETIHLAVGPRYLNQVDYTLNSPLIADTLDSFLSYISGSRFDLIHHKGPRWEKARNWVRSLDVRAEDYKKSSDFHKWVFTLFQCDVQSSDFRSFIDKVDDSSRQSFEVVRSFLKGWAGMSTSYTSIKNMKCETAKYGQIFFDLYKIIILLNCSSDQEKSALLKLPNVSFNSESNTWTIFTASLGQVHIGYDMVIVPTQKLMMTRNMALMVKDTALARFQTLMNIQTRKNPGYSIIHLQAIVNLYKAGDDLFKKHGNQAFDCIKMLEPLSINKIDEMSRETIPLIPEFTSFPQFLEAQKKALREIYPEFYQFSECIRKQNDLRILLTSYGAFRHWGHPFIDYFTGLEALHHNTTLVKNIDKAYAGALASDLTRKILTRKFKTESKWYVDLDQLPGDHTFYTMVKNNTWPSLGHIEEFGDHWHELPLVPCFVIPDVIDPSLIYADKSHSPNFSEVLDHVKKFPNKPIQSKKVLMTFLESPATEWKGFLQRVDRRGFEHEELIIGLTGKEREIKWKGRFFALMSWALREYFVITEYLIKEHILPFFEGITMADDQTTITRKMLDRTRGQGKADYKTVTIANHIDYEKWNNHQRGEANNPVFRVMGQFLGYPHLIERTHEVFEKSLFYYRDRPDLMKVEDGDLCNKTDKRVCWRGQAGGIEGLRQKGWSVVNLLAVERNSRIRNTDVSALAQGDNQVIITKFLVADWRNEAELKGRLKSIINNNASIMDSITEGTGKLGLIINKEETLQSASMLVYGKNIIFHGCMLGLEEKRYSRVTCMTNDQLPTMGNMLSTVTTNCLTVAHQSKDPVNAMIAFNWQSNFTRELMLVHNPALRCSPDDIIQLGVEDSRAFNIIFAYLDPSLGGIGGMSLTRFLIRQFPDPVSEALAFWKIIYANTSDPALRRIATSAGNPKLGAVTTENFKKLVEAPESLNIPSSISAKALIREEIRKQLIWNNSEIKNEIVARAVRYTNSIGTRFIAFLESIKPCFPRFLNEFSESTYNGMVEKLIGLFENARTIRTTFQKRLGPRVDAVIVASEISSIRTLVRIATKRSNRIWDCSSKQADDLRLKSWRREIIGATVPHPVEMIGDYAIGLATCGPCRDGGRKSGYVVAVIPSTFDPDCYDRGTHSPYLGSHTSESTSLVQAWEKDTNLPTIRRAAYLRNVINWFVQPDSNLAKSIINNLEALTGESADVVMSGFERTGSARHRYACSRVSNGGFLAQSPFFATWMTLSTDPLNKTLDMDMNYDFMFQSCLVYAQGLAGVLYRLNPQAMRVHCHVKCLSCIRPIEELQLESNYVFEFPSVSATLENWKPSGTPWLKKNSGLSIERGNWAVVSDREKSYHIGVAQGFLFGEWYNQNENQKKLDDLFPYTIHSKVIPKPYLKGIATGLARAGALSLVHRKSVSTQGHHWELLSSNFWARLDNLICNESFLKIIQNPAILSELLTVAHRISPSFPTNSRDLGMSVTAYLKTIMMNTFVNPKEYNPLYKDTWLFSDCLSPETGGLMMLSTYAAKVIMVQKLGKPAQDAIRSIADLARSLRSKELFDQTEIIHIGRILFCPSEVRHSCKGINNSQYRIDTNLLTEFTEEYKGDVSELIIPTTMIYKKPPVIDIPRIQQPVVSGLRTSQIATGSHMKLGCILKRLNRTFNDAICTGDGSGGWGSRVIREYRTARIIFNSLMSFEHLQLNGVSPSPPSAIYHLGESIVERCPNLHEAWENPSDLRDKETWDYFVEQKRRFDLVVDLITLDLESSDLTSDQRVLRHLFDFLPRLLHPGGVVIYKTYIVRLLDPAERLLERFLSRFNTIRICQTELSSSFTSEVYIIGEDLNYSNNLDRYPDWSLITPFIQRCYCFQSIDFEFQRARRLATINLSQGVPPTLIPKSDNEISGLLIRLTIPHHHAIIVGQLMNEIDPMDGPAYCIYLLGIIGLFGFKVCTKDAILPHLPSDQIVGQSVAMIMGINIWISLVWNDRDLFKSCHNAINQTIPVYCDRKASWNYKTKKPRYALQWSFKNETKERKYIRLDSRMALIGATVRTLQNQFPQVSRPFSKDLVNQWFSRHQLGLTIDTLMSRTGSFEYLGC</sequence>
<dbReference type="InterPro" id="IPR025786">
    <property type="entry name" value="Mononega_L_MeTrfase"/>
</dbReference>
<evidence type="ECO:0000256" key="6">
    <source>
        <dbReference type="ARBA" id="ARBA00022603"/>
    </source>
</evidence>
<evidence type="ECO:0000256" key="20">
    <source>
        <dbReference type="ARBA" id="ARBA00024499"/>
    </source>
</evidence>
<feature type="domain" description="Mononegavirus-type SAM-dependent 2'-O-MTase" evidence="28">
    <location>
        <begin position="1665"/>
        <end position="1863"/>
    </location>
</feature>
<keyword evidence="6" id="KW-0489">Methyltransferase</keyword>
<dbReference type="InterPro" id="IPR048397">
    <property type="entry name" value="Methyltrans_Mon_CD"/>
</dbReference>
<dbReference type="EMBL" id="ON955142">
    <property type="protein sequence ID" value="UYL94385.1"/>
    <property type="molecule type" value="Viral_cRNA"/>
</dbReference>
<evidence type="ECO:0000256" key="4">
    <source>
        <dbReference type="ARBA" id="ARBA00012582"/>
    </source>
</evidence>
<evidence type="ECO:0000256" key="2">
    <source>
        <dbReference type="ARBA" id="ARBA00004328"/>
    </source>
</evidence>
<dbReference type="Proteomes" id="UP001257301">
    <property type="component" value="Segment"/>
</dbReference>
<accession>A0AAE9T8P1</accession>
<dbReference type="GO" id="GO:0004482">
    <property type="term" value="F:mRNA 5'-cap (guanine-N7-)-methyltransferase activity"/>
    <property type="evidence" value="ECO:0007669"/>
    <property type="project" value="InterPro"/>
</dbReference>
<evidence type="ECO:0000256" key="13">
    <source>
        <dbReference type="ARBA" id="ARBA00022840"/>
    </source>
</evidence>
<dbReference type="EC" id="2.7.7.48" evidence="3"/>
<reference evidence="29" key="1">
    <citation type="journal article" date="2022" name="Viruses">
        <title>Characterisation of the RNA Virome of Nine Ochlerotatus Species in Finland.</title>
        <authorList>
            <person name="Truong Nguyen P.T."/>
            <person name="Culverwell C.L."/>
            <person name="Suvanto M.T."/>
            <person name="Korhonen E.M."/>
            <person name="Uusitalo R."/>
            <person name="Vapalahti O."/>
            <person name="Smura T."/>
            <person name="Huhtamo E."/>
        </authorList>
    </citation>
    <scope>NUCLEOTIDE SEQUENCE</scope>
    <source>
        <strain evidence="29">FIN/PK-2018/62</strain>
    </source>
</reference>
<dbReference type="NCBIfam" id="TIGR04198">
    <property type="entry name" value="paramyx_RNAcap"/>
    <property type="match status" value="1"/>
</dbReference>
<comment type="subcellular location">
    <subcellularLocation>
        <location evidence="1">Host cytoplasm</location>
    </subcellularLocation>
    <subcellularLocation>
        <location evidence="2">Virion</location>
    </subcellularLocation>
</comment>
<dbReference type="EC" id="2.1.1.375" evidence="21"/>
<evidence type="ECO:0000256" key="26">
    <source>
        <dbReference type="ARBA" id="ARBA00048548"/>
    </source>
</evidence>
<dbReference type="GO" id="GO:0005524">
    <property type="term" value="F:ATP binding"/>
    <property type="evidence" value="ECO:0007669"/>
    <property type="project" value="UniProtKB-KW"/>
</dbReference>
<evidence type="ECO:0000256" key="17">
    <source>
        <dbReference type="ARBA" id="ARBA00023200"/>
    </source>
</evidence>
<protein>
    <recommendedName>
        <fullName evidence="23">Replicase</fullName>
        <ecNumber evidence="21">2.1.1.375</ecNumber>
        <ecNumber evidence="3">2.7.7.48</ecNumber>
        <ecNumber evidence="4">2.7.7.88</ecNumber>
    </recommendedName>
    <alternativeName>
        <fullName evidence="22">Transcriptase</fullName>
    </alternativeName>
</protein>
<dbReference type="Pfam" id="PF14314">
    <property type="entry name" value="Methyltrans_Mon_2nd"/>
    <property type="match status" value="1"/>
</dbReference>
<dbReference type="GO" id="GO:0030430">
    <property type="term" value="C:host cell cytoplasm"/>
    <property type="evidence" value="ECO:0007669"/>
    <property type="project" value="UniProtKB-SubCell"/>
</dbReference>
<evidence type="ECO:0000256" key="16">
    <source>
        <dbReference type="ARBA" id="ARBA00023042"/>
    </source>
</evidence>
<keyword evidence="7" id="KW-0507">mRNA processing</keyword>
<evidence type="ECO:0000256" key="25">
    <source>
        <dbReference type="ARBA" id="ARBA00047370"/>
    </source>
</evidence>
<keyword evidence="18" id="KW-0511">Multifunctional enzyme</keyword>
<dbReference type="GO" id="GO:0044423">
    <property type="term" value="C:virion component"/>
    <property type="evidence" value="ECO:0007669"/>
    <property type="project" value="UniProtKB-KW"/>
</dbReference>
<dbReference type="Pfam" id="PF21081">
    <property type="entry name" value="Methyltrans_Mon_3rd"/>
    <property type="match status" value="1"/>
</dbReference>
<keyword evidence="14" id="KW-0946">Virion</keyword>
<evidence type="ECO:0000256" key="23">
    <source>
        <dbReference type="ARBA" id="ARBA00031012"/>
    </source>
</evidence>
<evidence type="ECO:0000259" key="28">
    <source>
        <dbReference type="PROSITE" id="PS51590"/>
    </source>
</evidence>
<keyword evidence="5 29" id="KW-0696">RNA-directed RNA polymerase</keyword>
<evidence type="ECO:0000256" key="18">
    <source>
        <dbReference type="ARBA" id="ARBA00023268"/>
    </source>
</evidence>
<comment type="catalytic activity">
    <reaction evidence="19">
        <text>a 5'-end triphospho-adenylyl-adenylyl-cytidylyl-adenosine in mRNA + GDP + H(+) = a 5'-end (5'-triphosphoguanosine)-adenylyl-adenylyl-cytidylyl-adenosine in mRNA + diphosphate</text>
        <dbReference type="Rhea" id="RHEA:65436"/>
        <dbReference type="Rhea" id="RHEA-COMP:16797"/>
        <dbReference type="Rhea" id="RHEA-COMP:16799"/>
        <dbReference type="ChEBI" id="CHEBI:15378"/>
        <dbReference type="ChEBI" id="CHEBI:33019"/>
        <dbReference type="ChEBI" id="CHEBI:58189"/>
        <dbReference type="ChEBI" id="CHEBI:156484"/>
        <dbReference type="ChEBI" id="CHEBI:156503"/>
        <dbReference type="EC" id="2.7.7.88"/>
    </reaction>
</comment>
<evidence type="ECO:0000256" key="12">
    <source>
        <dbReference type="ARBA" id="ARBA00022801"/>
    </source>
</evidence>
<dbReference type="Pfam" id="PF00946">
    <property type="entry name" value="Mononeg_RNA_pol"/>
    <property type="match status" value="1"/>
</dbReference>
<keyword evidence="16" id="KW-0506">mRNA capping</keyword>
<dbReference type="GO" id="GO:0003968">
    <property type="term" value="F:RNA-directed RNA polymerase activity"/>
    <property type="evidence" value="ECO:0007669"/>
    <property type="project" value="UniProtKB-KW"/>
</dbReference>
<dbReference type="EC" id="2.7.7.88" evidence="4"/>
<dbReference type="InterPro" id="IPR039530">
    <property type="entry name" value="L_methyltransferase_rhabdo"/>
</dbReference>
<comment type="catalytic activity">
    <reaction evidence="25">
        <text>a 5'-end (5'-triphosphoguanosine)-adenylyl-adenylyl-cytidylyl-adenosine in mRNA + 2 S-adenosyl-L-methionine = a 5'-end (N(7)-methyl 5'-triphosphoguanosine)-(2'-O-methyladenylyl)-adenylyl-cytidylyl-adenosine in mRNA + 2 S-adenosyl-L-homocysteine + H(+)</text>
        <dbReference type="Rhea" id="RHEA:65376"/>
        <dbReference type="Rhea" id="RHEA-COMP:16797"/>
        <dbReference type="Rhea" id="RHEA-COMP:16798"/>
        <dbReference type="ChEBI" id="CHEBI:15378"/>
        <dbReference type="ChEBI" id="CHEBI:57856"/>
        <dbReference type="ChEBI" id="CHEBI:59789"/>
        <dbReference type="ChEBI" id="CHEBI:156483"/>
        <dbReference type="ChEBI" id="CHEBI:156484"/>
        <dbReference type="EC" id="2.1.1.375"/>
    </reaction>
</comment>
<name>A0AAE9T8P1_9RHAB</name>
<evidence type="ECO:0000256" key="11">
    <source>
        <dbReference type="ARBA" id="ARBA00022741"/>
    </source>
</evidence>
<evidence type="ECO:0000256" key="14">
    <source>
        <dbReference type="ARBA" id="ARBA00022844"/>
    </source>
</evidence>
<evidence type="ECO:0000256" key="1">
    <source>
        <dbReference type="ARBA" id="ARBA00004192"/>
    </source>
</evidence>
<evidence type="ECO:0000313" key="30">
    <source>
        <dbReference type="Proteomes" id="UP001257301"/>
    </source>
</evidence>
<evidence type="ECO:0000256" key="5">
    <source>
        <dbReference type="ARBA" id="ARBA00022484"/>
    </source>
</evidence>
<proteinExistence type="predicted"/>
<keyword evidence="9" id="KW-0949">S-adenosyl-L-methionine</keyword>
<dbReference type="PROSITE" id="PS51590">
    <property type="entry name" value="SAM_MT_MNV_L"/>
    <property type="match status" value="1"/>
</dbReference>
<dbReference type="InterPro" id="IPR026890">
    <property type="entry name" value="Mononeg_mRNAcap"/>
</dbReference>
<evidence type="ECO:0000256" key="19">
    <source>
        <dbReference type="ARBA" id="ARBA00024494"/>
    </source>
</evidence>
<evidence type="ECO:0000259" key="27">
    <source>
        <dbReference type="PROSITE" id="PS50526"/>
    </source>
</evidence>
<dbReference type="Pfam" id="PF14318">
    <property type="entry name" value="Mononeg_mRNAcap"/>
    <property type="match status" value="1"/>
</dbReference>
<evidence type="ECO:0000256" key="9">
    <source>
        <dbReference type="ARBA" id="ARBA00022691"/>
    </source>
</evidence>
<evidence type="ECO:0000256" key="15">
    <source>
        <dbReference type="ARBA" id="ARBA00022953"/>
    </source>
</evidence>
<comment type="catalytic activity">
    <reaction evidence="26">
        <text>GTP + H2O = GDP + phosphate + H(+)</text>
        <dbReference type="Rhea" id="RHEA:19669"/>
        <dbReference type="ChEBI" id="CHEBI:15377"/>
        <dbReference type="ChEBI" id="CHEBI:15378"/>
        <dbReference type="ChEBI" id="CHEBI:37565"/>
        <dbReference type="ChEBI" id="CHEBI:43474"/>
        <dbReference type="ChEBI" id="CHEBI:58189"/>
    </reaction>
</comment>
<keyword evidence="30" id="KW-1185">Reference proteome</keyword>
<comment type="catalytic activity">
    <reaction evidence="20">
        <text>a 5'-end (5'-triphosphoguanosine)-(2'-O-methyladenylyl)-adenylyl-cytidylyl-adenosine in mRNA + S-adenosyl-L-methionine = a 5'-end (N(7)-methyl 5'-triphosphoguanosine)-(2'-O-methyladenylyl)-adenylyl-cytidylyl-adenosine in mRNA + S-adenosyl-L-homocysteine</text>
        <dbReference type="Rhea" id="RHEA:65440"/>
        <dbReference type="Rhea" id="RHEA-COMP:16798"/>
        <dbReference type="Rhea" id="RHEA-COMP:16801"/>
        <dbReference type="ChEBI" id="CHEBI:57856"/>
        <dbReference type="ChEBI" id="CHEBI:59789"/>
        <dbReference type="ChEBI" id="CHEBI:156482"/>
        <dbReference type="ChEBI" id="CHEBI:156483"/>
    </reaction>
</comment>
<keyword evidence="15" id="KW-0693">Viral RNA replication</keyword>
<evidence type="ECO:0000256" key="3">
    <source>
        <dbReference type="ARBA" id="ARBA00012494"/>
    </source>
</evidence>
<keyword evidence="13" id="KW-0067">ATP-binding</keyword>
<keyword evidence="8" id="KW-0808">Transferase</keyword>
<keyword evidence="11" id="KW-0547">Nucleotide-binding</keyword>
<keyword evidence="10" id="KW-0548">Nucleotidyltransferase</keyword>
<evidence type="ECO:0000256" key="24">
    <source>
        <dbReference type="ARBA" id="ARBA00047332"/>
    </source>
</evidence>
<comment type="catalytic activity">
    <reaction evidence="24">
        <text>a 5'-end (5'-triphosphoguanosine)-adenylyl-adenylyl-cytidylyl-adenosine in mRNA + S-adenosyl-L-methionine = a 5'-end (5'-triphosphoguanosine)-(2'-O-methyladenylyl)-adenylyl-cytidylyl-adenosine in mRNA + S-adenosyl-L-homocysteine + H(+)</text>
        <dbReference type="Rhea" id="RHEA:65380"/>
        <dbReference type="Rhea" id="RHEA-COMP:16797"/>
        <dbReference type="Rhea" id="RHEA-COMP:16801"/>
        <dbReference type="ChEBI" id="CHEBI:15378"/>
        <dbReference type="ChEBI" id="CHEBI:57856"/>
        <dbReference type="ChEBI" id="CHEBI:59789"/>
        <dbReference type="ChEBI" id="CHEBI:156482"/>
        <dbReference type="ChEBI" id="CHEBI:156484"/>
    </reaction>
</comment>
<dbReference type="InterPro" id="IPR014023">
    <property type="entry name" value="Mononeg_RNA_pol_cat"/>
</dbReference>
<dbReference type="InterPro" id="IPR048398">
    <property type="entry name" value="Methyltrans_Mon_C"/>
</dbReference>
<evidence type="ECO:0000256" key="21">
    <source>
        <dbReference type="ARBA" id="ARBA00026099"/>
    </source>
</evidence>
<dbReference type="PROSITE" id="PS50526">
    <property type="entry name" value="RDRP_SSRNA_NEG_NONSEG"/>
    <property type="match status" value="1"/>
</dbReference>